<evidence type="ECO:0000256" key="2">
    <source>
        <dbReference type="ARBA" id="ARBA00009077"/>
    </source>
</evidence>
<dbReference type="EC" id="4.4.1.2" evidence="5"/>
<dbReference type="Gene3D" id="3.90.1150.10">
    <property type="entry name" value="Aspartate Aminotransferase, domain 1"/>
    <property type="match status" value="1"/>
</dbReference>
<organism evidence="11 12">
    <name type="scientific">Bifidobacterium breve</name>
    <dbReference type="NCBI Taxonomy" id="1685"/>
    <lineage>
        <taxon>Bacteria</taxon>
        <taxon>Bacillati</taxon>
        <taxon>Actinomycetota</taxon>
        <taxon>Actinomycetes</taxon>
        <taxon>Bifidobacteriales</taxon>
        <taxon>Bifidobacteriaceae</taxon>
        <taxon>Bifidobacterium</taxon>
    </lineage>
</organism>
<dbReference type="GO" id="GO:0005737">
    <property type="term" value="C:cytoplasm"/>
    <property type="evidence" value="ECO:0007669"/>
    <property type="project" value="TreeGrafter"/>
</dbReference>
<dbReference type="InterPro" id="IPR015421">
    <property type="entry name" value="PyrdxlP-dep_Trfase_major"/>
</dbReference>
<name>A0AAN1IF22_BIFBR</name>
<dbReference type="PANTHER" id="PTHR43797">
    <property type="entry name" value="HOMOCYSTEINE/CYSTEINE SYNTHASE"/>
    <property type="match status" value="1"/>
</dbReference>
<evidence type="ECO:0000256" key="6">
    <source>
        <dbReference type="ARBA" id="ARBA00047199"/>
    </source>
</evidence>
<evidence type="ECO:0000256" key="5">
    <source>
        <dbReference type="ARBA" id="ARBA00047175"/>
    </source>
</evidence>
<dbReference type="FunFam" id="3.40.640.10:FF:000046">
    <property type="entry name" value="Cystathionine gamma-lyase"/>
    <property type="match status" value="1"/>
</dbReference>
<evidence type="ECO:0000256" key="1">
    <source>
        <dbReference type="ARBA" id="ARBA00001933"/>
    </source>
</evidence>
<reference evidence="11 12" key="1">
    <citation type="submission" date="2017-09" db="EMBL/GenBank/DDBJ databases">
        <title>Comparative genomics and methylome analysis of the gut commensal Bifidobacterium breve.</title>
        <authorList>
            <person name="Bottacini F."/>
            <person name="Morrissey R."/>
            <person name="Roberts R.J."/>
            <person name="James K."/>
            <person name="van Breen J."/>
            <person name="Egan M."/>
            <person name="Lambert J."/>
            <person name="van Limpt K."/>
            <person name="Stanton C."/>
            <person name="Knol J."/>
            <person name="O' Connell Motherway M."/>
            <person name="van Sinderen D."/>
        </authorList>
    </citation>
    <scope>NUCLEOTIDE SEQUENCE [LARGE SCALE GENOMIC DNA]</scope>
    <source>
        <strain evidence="11 12">DRBB29</strain>
    </source>
</reference>
<dbReference type="GO" id="GO:0030170">
    <property type="term" value="F:pyridoxal phosphate binding"/>
    <property type="evidence" value="ECO:0007669"/>
    <property type="project" value="InterPro"/>
</dbReference>
<dbReference type="Gene3D" id="3.40.640.10">
    <property type="entry name" value="Type I PLP-dependent aspartate aminotransferase-like (Major domain)"/>
    <property type="match status" value="1"/>
</dbReference>
<dbReference type="EMBL" id="CP023198">
    <property type="protein sequence ID" value="AUE18617.1"/>
    <property type="molecule type" value="Genomic_DNA"/>
</dbReference>
<protein>
    <recommendedName>
        <fullName evidence="5">homocysteine desulfhydrase</fullName>
        <ecNumber evidence="5">4.4.1.2</ecNumber>
    </recommendedName>
    <alternativeName>
        <fullName evidence="6">Homocysteine desulfhydrase</fullName>
    </alternativeName>
</protein>
<evidence type="ECO:0000313" key="12">
    <source>
        <dbReference type="Proteomes" id="UP000232496"/>
    </source>
</evidence>
<dbReference type="AlphaFoldDB" id="A0AAN1IF22"/>
<comment type="catalytic activity">
    <reaction evidence="8">
        <text>L-methionine + H2O = methanethiol + 2-oxobutanoate + NH4(+)</text>
        <dbReference type="Rhea" id="RHEA:23800"/>
        <dbReference type="ChEBI" id="CHEBI:15377"/>
        <dbReference type="ChEBI" id="CHEBI:16007"/>
        <dbReference type="ChEBI" id="CHEBI:16763"/>
        <dbReference type="ChEBI" id="CHEBI:28938"/>
        <dbReference type="ChEBI" id="CHEBI:57844"/>
        <dbReference type="EC" id="4.4.1.11"/>
    </reaction>
    <physiologicalReaction direction="left-to-right" evidence="8">
        <dbReference type="Rhea" id="RHEA:23801"/>
    </physiologicalReaction>
</comment>
<accession>A0AAN1IF22</accession>
<dbReference type="PIRSF" id="PIRSF001434">
    <property type="entry name" value="CGS"/>
    <property type="match status" value="1"/>
</dbReference>
<dbReference type="GO" id="GO:0047982">
    <property type="term" value="F:homocysteine desulfhydrase activity"/>
    <property type="evidence" value="ECO:0007669"/>
    <property type="project" value="UniProtKB-EC"/>
</dbReference>
<comment type="catalytic activity">
    <reaction evidence="7">
        <text>L-homocysteine + H2O = 2-oxobutanoate + hydrogen sulfide + NH4(+) + H(+)</text>
        <dbReference type="Rhea" id="RHEA:14501"/>
        <dbReference type="ChEBI" id="CHEBI:15377"/>
        <dbReference type="ChEBI" id="CHEBI:15378"/>
        <dbReference type="ChEBI" id="CHEBI:16763"/>
        <dbReference type="ChEBI" id="CHEBI:28938"/>
        <dbReference type="ChEBI" id="CHEBI:29919"/>
        <dbReference type="ChEBI" id="CHEBI:58199"/>
        <dbReference type="EC" id="4.4.1.2"/>
    </reaction>
    <physiologicalReaction direction="left-to-right" evidence="7">
        <dbReference type="Rhea" id="RHEA:14502"/>
    </physiologicalReaction>
</comment>
<dbReference type="PANTHER" id="PTHR43797:SF2">
    <property type="entry name" value="HOMOCYSTEINE_CYSTEINE SYNTHASE"/>
    <property type="match status" value="1"/>
</dbReference>
<evidence type="ECO:0000256" key="4">
    <source>
        <dbReference type="ARBA" id="ARBA00022898"/>
    </source>
</evidence>
<keyword evidence="4 9" id="KW-0663">Pyridoxal phosphate</keyword>
<dbReference type="GO" id="GO:0004124">
    <property type="term" value="F:cysteine synthase activity"/>
    <property type="evidence" value="ECO:0007669"/>
    <property type="project" value="TreeGrafter"/>
</dbReference>
<dbReference type="SUPFAM" id="SSF53383">
    <property type="entry name" value="PLP-dependent transferases"/>
    <property type="match status" value="1"/>
</dbReference>
<dbReference type="Proteomes" id="UP000232496">
    <property type="component" value="Chromosome"/>
</dbReference>
<dbReference type="InterPro" id="IPR006235">
    <property type="entry name" value="OAc-hSer/O-AcSer_sulfhydrylase"/>
</dbReference>
<dbReference type="InterPro" id="IPR015424">
    <property type="entry name" value="PyrdxlP-dep_Trfase"/>
</dbReference>
<dbReference type="GO" id="GO:0019346">
    <property type="term" value="P:transsulfuration"/>
    <property type="evidence" value="ECO:0007669"/>
    <property type="project" value="InterPro"/>
</dbReference>
<comment type="cofactor">
    <cofactor evidence="1 10">
        <name>pyridoxal 5'-phosphate</name>
        <dbReference type="ChEBI" id="CHEBI:597326"/>
    </cofactor>
</comment>
<evidence type="ECO:0000256" key="9">
    <source>
        <dbReference type="PIRSR" id="PIRSR001434-2"/>
    </source>
</evidence>
<dbReference type="InterPro" id="IPR015422">
    <property type="entry name" value="PyrdxlP-dep_Trfase_small"/>
</dbReference>
<evidence type="ECO:0000256" key="8">
    <source>
        <dbReference type="ARBA" id="ARBA00052699"/>
    </source>
</evidence>
<evidence type="ECO:0000256" key="7">
    <source>
        <dbReference type="ARBA" id="ARBA00048780"/>
    </source>
</evidence>
<dbReference type="Pfam" id="PF01053">
    <property type="entry name" value="Cys_Met_Meta_PP"/>
    <property type="match status" value="1"/>
</dbReference>
<evidence type="ECO:0000256" key="3">
    <source>
        <dbReference type="ARBA" id="ARBA00022679"/>
    </source>
</evidence>
<sequence>MRTGQERGFYYSRVGNPTVAVVEQRLAALDGGVAAVGVSSGMTAIAYTLLALAKGSKGNIIAPSSIYGATEELLNGFLPDYGIETRFVTDRSNPETYEELIDDETKAVYIECISNPNVEIYDIDAITEAAHRHGVPLLVDNTIATPYLLRPFEHGADINVCSATKAISGHGNVIGGFIVEKGGFSYDERKFPFLHRKQYIFRDENNQGRSPVDLFPYAPLGVPIRASFLAGLGGQLSPFDAYLIQNGLDTIAERLDKETANARKLVAYLKGSGHVGKVNYATDADSPFHDVAARLLPLGAGGLLSLEFKGDADQFAALVASLNVFSYHTDIGDVRSLITNVPDTSHVELDPKHLEKASIPRNLVRISTGLERAEDLIADLEHGFKAAFNENE</sequence>
<proteinExistence type="inferred from homology"/>
<feature type="modified residue" description="N6-(pyridoxal phosphate)lysine" evidence="9">
    <location>
        <position position="165"/>
    </location>
</feature>
<dbReference type="GO" id="GO:0018826">
    <property type="term" value="F:methionine gamma-lyase activity"/>
    <property type="evidence" value="ECO:0007669"/>
    <property type="project" value="UniProtKB-EC"/>
</dbReference>
<evidence type="ECO:0000256" key="10">
    <source>
        <dbReference type="RuleBase" id="RU362118"/>
    </source>
</evidence>
<gene>
    <name evidence="11" type="ORF">DRBB29_1064</name>
</gene>
<keyword evidence="3" id="KW-0808">Transferase</keyword>
<dbReference type="GO" id="GO:0071269">
    <property type="term" value="P:L-homocysteine biosynthetic process"/>
    <property type="evidence" value="ECO:0007669"/>
    <property type="project" value="TreeGrafter"/>
</dbReference>
<dbReference type="GO" id="GO:0006535">
    <property type="term" value="P:cysteine biosynthetic process from serine"/>
    <property type="evidence" value="ECO:0007669"/>
    <property type="project" value="TreeGrafter"/>
</dbReference>
<dbReference type="RefSeq" id="WP_157825953.1">
    <property type="nucleotide sequence ID" value="NZ_CAXSRR010000008.1"/>
</dbReference>
<dbReference type="InterPro" id="IPR000277">
    <property type="entry name" value="Cys/Met-Metab_PyrdxlP-dep_enz"/>
</dbReference>
<evidence type="ECO:0000313" key="11">
    <source>
        <dbReference type="EMBL" id="AUE18617.1"/>
    </source>
</evidence>
<comment type="similarity">
    <text evidence="2 10">Belongs to the trans-sulfuration enzymes family.</text>
</comment>
<dbReference type="GO" id="GO:0003961">
    <property type="term" value="F:O-acetylhomoserine aminocarboxypropyltransferase activity"/>
    <property type="evidence" value="ECO:0007669"/>
    <property type="project" value="TreeGrafter"/>
</dbReference>